<feature type="domain" description="Bacterial Ig-like" evidence="4">
    <location>
        <begin position="438"/>
        <end position="523"/>
    </location>
</feature>
<dbReference type="KEGG" id="stp:Strop_1193"/>
<dbReference type="PRINTS" id="PR00633">
    <property type="entry name" value="RCCNDNSATION"/>
</dbReference>
<keyword evidence="3" id="KW-1133">Transmembrane helix</keyword>
<evidence type="ECO:0000259" key="5">
    <source>
        <dbReference type="Pfam" id="PF25390"/>
    </source>
</evidence>
<feature type="transmembrane region" description="Helical" evidence="3">
    <location>
        <begin position="21"/>
        <end position="44"/>
    </location>
</feature>
<dbReference type="RefSeq" id="WP_011905095.1">
    <property type="nucleotide sequence ID" value="NC_009380.1"/>
</dbReference>
<reference evidence="7" key="1">
    <citation type="journal article" date="2007" name="Proc. Natl. Acad. Sci. U.S.A.">
        <title>Genome sequencing reveals complex secondary metabolome in the marine actinomycete Salinispora tropica.</title>
        <authorList>
            <person name="Udwary D.W."/>
            <person name="Zeigler L."/>
            <person name="Asolkar R.N."/>
            <person name="Singan V."/>
            <person name="Lapidus A."/>
            <person name="Fenical W."/>
            <person name="Jensen P.R."/>
            <person name="Moore B.S."/>
        </authorList>
    </citation>
    <scope>NUCLEOTIDE SEQUENCE [LARGE SCALE GENOMIC DNA]</scope>
    <source>
        <strain evidence="7">ATCC BAA-916 / DSM 44818 / CNB-440</strain>
    </source>
</reference>
<keyword evidence="3" id="KW-0812">Transmembrane</keyword>
<dbReference type="Gene3D" id="2.130.10.30">
    <property type="entry name" value="Regulator of chromosome condensation 1/beta-lactamase-inhibitor protein II"/>
    <property type="match status" value="2"/>
</dbReference>
<name>A4X463_SALTO</name>
<dbReference type="PANTHER" id="PTHR45982:SF1">
    <property type="entry name" value="REGULATOR OF CHROMOSOME CONDENSATION"/>
    <property type="match status" value="1"/>
</dbReference>
<dbReference type="SUPFAM" id="SSF50985">
    <property type="entry name" value="RCC1/BLIP-II"/>
    <property type="match status" value="1"/>
</dbReference>
<dbReference type="AlphaFoldDB" id="A4X463"/>
<gene>
    <name evidence="6" type="ordered locus">Strop_1193</name>
</gene>
<keyword evidence="7" id="KW-1185">Reference proteome</keyword>
<dbReference type="GO" id="GO:0005975">
    <property type="term" value="P:carbohydrate metabolic process"/>
    <property type="evidence" value="ECO:0007669"/>
    <property type="project" value="UniProtKB-ARBA"/>
</dbReference>
<protein>
    <submittedName>
        <fullName evidence="6">LPXTG-motif cell wall anchor domain</fullName>
    </submittedName>
</protein>
<keyword evidence="3" id="KW-0472">Membrane</keyword>
<dbReference type="InterPro" id="IPR032109">
    <property type="entry name" value="Big_3_5"/>
</dbReference>
<evidence type="ECO:0000256" key="2">
    <source>
        <dbReference type="ARBA" id="ARBA00022737"/>
    </source>
</evidence>
<keyword evidence="1" id="KW-0344">Guanine-nucleotide releasing factor</keyword>
<evidence type="ECO:0000256" key="1">
    <source>
        <dbReference type="ARBA" id="ARBA00022658"/>
    </source>
</evidence>
<dbReference type="PATRIC" id="fig|369723.5.peg.1215"/>
<organism evidence="6 7">
    <name type="scientific">Salinispora tropica (strain ATCC BAA-916 / DSM 44818 / JCM 13857 / NBRC 105044 / CNB-440)</name>
    <dbReference type="NCBI Taxonomy" id="369723"/>
    <lineage>
        <taxon>Bacteria</taxon>
        <taxon>Bacillati</taxon>
        <taxon>Actinomycetota</taxon>
        <taxon>Actinomycetes</taxon>
        <taxon>Micromonosporales</taxon>
        <taxon>Micromonosporaceae</taxon>
        <taxon>Salinispora</taxon>
    </lineage>
</organism>
<sequence length="577" mass="57413">MQGIGQRLGRGVGGRQAGRTAAGWFSLALAVTVAQAVVVSPAFAQNKPPTTAAVTDTALTWGQNDRGQLGNGTTTNSTDPVEVSLPAGTLLTDIAGGGKHSLALTSTGSLLAWGNNANGQLGDGTTTSSNTPVAVDLPAGTEVVAIAAGNDHSLALTSTGAVLAWGDNSSGQLGDGTNDDRSTPVTVDLPTTSTTTAIAAGSVHSLSLTSTGSAFAWGNNDEGQLGDESTTSTNKPVNVALTTGTTLTAIAGGSAHSLGITSDNTAVAWGSNSQGQLGDGTNTNALAPVNVALTTGTTVTAIAAGLLHSVALLTNGTAATWGNNATGQLGNGNNVTSNTPVEVSLPSGTTLTAIAANSSNHTVAITNTETALAWGDNSFGQLGTEVTTSGDVSIASSSNTPVAVNLSTGTTLTNTAVGTNHSLALPTLIASSTTTLDVSPQDPTADQDVTLTATVTCNTGDPSGSVTFRNNNTDLATVPLDTTNTATYTTTLPVGTNNLTADFTSVDTICPNSQSEAVTITVTDPSDPTDPTDPTDPDLPITGASLPSLLGTATLLILIGASFIVLTRRSRSTHHQK</sequence>
<dbReference type="EMBL" id="CP000667">
    <property type="protein sequence ID" value="ABP53663.1"/>
    <property type="molecule type" value="Genomic_DNA"/>
</dbReference>
<proteinExistence type="predicted"/>
<dbReference type="InterPro" id="IPR013783">
    <property type="entry name" value="Ig-like_fold"/>
</dbReference>
<dbReference type="PROSITE" id="PS00626">
    <property type="entry name" value="RCC1_2"/>
    <property type="match status" value="3"/>
</dbReference>
<accession>A4X463</accession>
<dbReference type="HOGENOM" id="CLU_491657_0_0_11"/>
<dbReference type="InterPro" id="IPR058923">
    <property type="entry name" value="RCC1-like_dom"/>
</dbReference>
<feature type="domain" description="RCC1-like" evidence="5">
    <location>
        <begin position="58"/>
        <end position="424"/>
    </location>
</feature>
<dbReference type="eggNOG" id="COG5184">
    <property type="taxonomic scope" value="Bacteria"/>
</dbReference>
<dbReference type="InterPro" id="IPR009091">
    <property type="entry name" value="RCC1/BLIP-II"/>
</dbReference>
<dbReference type="PROSITE" id="PS50012">
    <property type="entry name" value="RCC1_3"/>
    <property type="match status" value="7"/>
</dbReference>
<keyword evidence="2" id="KW-0677">Repeat</keyword>
<evidence type="ECO:0000259" key="4">
    <source>
        <dbReference type="Pfam" id="PF16640"/>
    </source>
</evidence>
<dbReference type="Pfam" id="PF16640">
    <property type="entry name" value="Big_3_5"/>
    <property type="match status" value="1"/>
</dbReference>
<dbReference type="Gene3D" id="2.60.40.10">
    <property type="entry name" value="Immunoglobulins"/>
    <property type="match status" value="1"/>
</dbReference>
<dbReference type="Pfam" id="PF25390">
    <property type="entry name" value="WD40_RLD"/>
    <property type="match status" value="1"/>
</dbReference>
<evidence type="ECO:0000313" key="7">
    <source>
        <dbReference type="Proteomes" id="UP000000235"/>
    </source>
</evidence>
<evidence type="ECO:0000313" key="6">
    <source>
        <dbReference type="EMBL" id="ABP53663.1"/>
    </source>
</evidence>
<dbReference type="InterPro" id="IPR000408">
    <property type="entry name" value="Reg_chr_condens"/>
</dbReference>
<dbReference type="GO" id="GO:0005737">
    <property type="term" value="C:cytoplasm"/>
    <property type="evidence" value="ECO:0007669"/>
    <property type="project" value="TreeGrafter"/>
</dbReference>
<evidence type="ECO:0000256" key="3">
    <source>
        <dbReference type="SAM" id="Phobius"/>
    </source>
</evidence>
<dbReference type="PANTHER" id="PTHR45982">
    <property type="entry name" value="REGULATOR OF CHROMOSOME CONDENSATION"/>
    <property type="match status" value="1"/>
</dbReference>
<dbReference type="GO" id="GO:0005085">
    <property type="term" value="F:guanyl-nucleotide exchange factor activity"/>
    <property type="evidence" value="ECO:0007669"/>
    <property type="project" value="TreeGrafter"/>
</dbReference>
<dbReference type="STRING" id="369723.Strop_1193"/>
<dbReference type="Proteomes" id="UP000000235">
    <property type="component" value="Chromosome"/>
</dbReference>
<dbReference type="InterPro" id="IPR051553">
    <property type="entry name" value="Ran_GTPase-activating"/>
</dbReference>
<feature type="transmembrane region" description="Helical" evidence="3">
    <location>
        <begin position="546"/>
        <end position="567"/>
    </location>
</feature>